<keyword evidence="18" id="KW-1185">Reference proteome</keyword>
<dbReference type="PROSITE" id="PS50109">
    <property type="entry name" value="HIS_KIN"/>
    <property type="match status" value="1"/>
</dbReference>
<evidence type="ECO:0000256" key="5">
    <source>
        <dbReference type="ARBA" id="ARBA00022741"/>
    </source>
</evidence>
<evidence type="ECO:0000256" key="1">
    <source>
        <dbReference type="ARBA" id="ARBA00000085"/>
    </source>
</evidence>
<evidence type="ECO:0000256" key="11">
    <source>
        <dbReference type="PROSITE-ProRule" id="PRU00169"/>
    </source>
</evidence>
<dbReference type="SUPFAM" id="SSF47384">
    <property type="entry name" value="Homodimeric domain of signal transducing histidine kinase"/>
    <property type="match status" value="1"/>
</dbReference>
<keyword evidence="8" id="KW-0902">Two-component regulatory system</keyword>
<dbReference type="CDD" id="cd00082">
    <property type="entry name" value="HisKA"/>
    <property type="match status" value="1"/>
</dbReference>
<feature type="transmembrane region" description="Helical" evidence="12">
    <location>
        <begin position="133"/>
        <end position="153"/>
    </location>
</feature>
<keyword evidence="3 11" id="KW-0597">Phosphoprotein</keyword>
<evidence type="ECO:0000256" key="10">
    <source>
        <dbReference type="ARBA" id="ARBA00068150"/>
    </source>
</evidence>
<dbReference type="InterPro" id="IPR001610">
    <property type="entry name" value="PAC"/>
</dbReference>
<feature type="transmembrane region" description="Helical" evidence="12">
    <location>
        <begin position="110"/>
        <end position="127"/>
    </location>
</feature>
<dbReference type="RefSeq" id="WP_099249118.1">
    <property type="nucleotide sequence ID" value="NZ_FXXP01000003.1"/>
</dbReference>
<evidence type="ECO:0000259" key="16">
    <source>
        <dbReference type="PROSITE" id="PS50113"/>
    </source>
</evidence>
<dbReference type="Pfam" id="PF00072">
    <property type="entry name" value="Response_reg"/>
    <property type="match status" value="1"/>
</dbReference>
<dbReference type="Gene3D" id="3.30.565.10">
    <property type="entry name" value="Histidine kinase-like ATPase, C-terminal domain"/>
    <property type="match status" value="1"/>
</dbReference>
<evidence type="ECO:0000256" key="9">
    <source>
        <dbReference type="ARBA" id="ARBA00064003"/>
    </source>
</evidence>
<feature type="transmembrane region" description="Helical" evidence="12">
    <location>
        <begin position="49"/>
        <end position="74"/>
    </location>
</feature>
<keyword evidence="4 17" id="KW-0808">Transferase</keyword>
<name>A0A238JJ73_9RHOB</name>
<dbReference type="CDD" id="cd16922">
    <property type="entry name" value="HATPase_EvgS-ArcB-TorS-like"/>
    <property type="match status" value="1"/>
</dbReference>
<dbReference type="PANTHER" id="PTHR45339:SF1">
    <property type="entry name" value="HYBRID SIGNAL TRANSDUCTION HISTIDINE KINASE J"/>
    <property type="match status" value="1"/>
</dbReference>
<dbReference type="PROSITE" id="PS50112">
    <property type="entry name" value="PAS"/>
    <property type="match status" value="1"/>
</dbReference>
<dbReference type="SMART" id="SM00387">
    <property type="entry name" value="HATPase_c"/>
    <property type="match status" value="1"/>
</dbReference>
<dbReference type="Pfam" id="PF00512">
    <property type="entry name" value="HisKA"/>
    <property type="match status" value="1"/>
</dbReference>
<gene>
    <name evidence="17" type="primary">luxQ_3</name>
    <name evidence="17" type="ORF">TRP8649_04387</name>
</gene>
<dbReference type="EMBL" id="FXXP01000003">
    <property type="protein sequence ID" value="SMX30244.1"/>
    <property type="molecule type" value="Genomic_DNA"/>
</dbReference>
<dbReference type="SUPFAM" id="SSF55785">
    <property type="entry name" value="PYP-like sensor domain (PAS domain)"/>
    <property type="match status" value="1"/>
</dbReference>
<dbReference type="PROSITE" id="PS50110">
    <property type="entry name" value="RESPONSE_REGULATORY"/>
    <property type="match status" value="1"/>
</dbReference>
<dbReference type="InterPro" id="IPR000700">
    <property type="entry name" value="PAS-assoc_C"/>
</dbReference>
<keyword evidence="12" id="KW-0472">Membrane</keyword>
<feature type="modified residue" description="4-aspartylphosphate" evidence="11">
    <location>
        <position position="627"/>
    </location>
</feature>
<reference evidence="18" key="1">
    <citation type="submission" date="2017-05" db="EMBL/GenBank/DDBJ databases">
        <authorList>
            <person name="Rodrigo-Torres L."/>
            <person name="Arahal R. D."/>
            <person name="Lucena T."/>
        </authorList>
    </citation>
    <scope>NUCLEOTIDE SEQUENCE [LARGE SCALE GENOMIC DNA]</scope>
    <source>
        <strain evidence="18">CECT 8649</strain>
    </source>
</reference>
<proteinExistence type="predicted"/>
<dbReference type="InterPro" id="IPR003594">
    <property type="entry name" value="HATPase_dom"/>
</dbReference>
<dbReference type="Gene3D" id="3.40.50.2300">
    <property type="match status" value="1"/>
</dbReference>
<evidence type="ECO:0000313" key="17">
    <source>
        <dbReference type="EMBL" id="SMX30244.1"/>
    </source>
</evidence>
<dbReference type="Pfam" id="PF13426">
    <property type="entry name" value="PAS_9"/>
    <property type="match status" value="1"/>
</dbReference>
<feature type="transmembrane region" description="Helical" evidence="12">
    <location>
        <begin position="6"/>
        <end position="28"/>
    </location>
</feature>
<keyword evidence="7" id="KW-0067">ATP-binding</keyword>
<evidence type="ECO:0000256" key="2">
    <source>
        <dbReference type="ARBA" id="ARBA00012438"/>
    </source>
</evidence>
<dbReference type="InterPro" id="IPR000014">
    <property type="entry name" value="PAS"/>
</dbReference>
<dbReference type="FunFam" id="1.10.287.130:FF:000002">
    <property type="entry name" value="Two-component osmosensing histidine kinase"/>
    <property type="match status" value="1"/>
</dbReference>
<dbReference type="GO" id="GO:0000155">
    <property type="term" value="F:phosphorelay sensor kinase activity"/>
    <property type="evidence" value="ECO:0007669"/>
    <property type="project" value="InterPro"/>
</dbReference>
<evidence type="ECO:0000259" key="14">
    <source>
        <dbReference type="PROSITE" id="PS50110"/>
    </source>
</evidence>
<evidence type="ECO:0000256" key="4">
    <source>
        <dbReference type="ARBA" id="ARBA00022679"/>
    </source>
</evidence>
<dbReference type="AlphaFoldDB" id="A0A238JJ73"/>
<dbReference type="InterPro" id="IPR011006">
    <property type="entry name" value="CheY-like_superfamily"/>
</dbReference>
<dbReference type="FunFam" id="3.30.565.10:FF:000010">
    <property type="entry name" value="Sensor histidine kinase RcsC"/>
    <property type="match status" value="1"/>
</dbReference>
<dbReference type="CDD" id="cd00130">
    <property type="entry name" value="PAS"/>
    <property type="match status" value="1"/>
</dbReference>
<dbReference type="OrthoDB" id="9801651at2"/>
<dbReference type="InterPro" id="IPR036890">
    <property type="entry name" value="HATPase_C_sf"/>
</dbReference>
<evidence type="ECO:0000259" key="13">
    <source>
        <dbReference type="PROSITE" id="PS50109"/>
    </source>
</evidence>
<sequence length="709" mass="77084">MGCSLSLTAVDVTICVSGLVLLLGGDLLDCWCLRRPVRYLALSDRVREAEFFAAITGTLQALSLSGASALYFFLSGAEANLLFVIGALGIGAVNSAIALPLFPLGGMIKLGLYGVTPVVLIGLQAIRSNDLNVLYFTDTSGSMLLICMAYMFMSFTKSGLANFRITQTLGAKESELKRANQRMVSDQKELRKLSLVARKANDSIVLTDPERRIIWVNEAFSRVTGFSAKEAVGQKIAELLSGDDESLLLPQDIDEAVGAGKPFRGEMVNITKDNRRIWVEVNIFPVHDASGEVEFFVGIERDVTEAKKHAEEMVQARHAAEQGARAKSEFLANMSHEIRTPLTGIIGMTDILAETGLSEEQKGYLRTIAGSSQSLMTVINDVLDLSQLDAGKMELNPAPFRIDTLFQDTVALLTASAKQANTALSLEFFSETSLSIDADQSRLRQVAINLIGNAIKFTKDGDINIRVEIIEAAGGPRLKFEVKDTGIGIAKNKLDKIFDRFTQAERDTVTQFGGTGLGLTISRNIIELMGGRISVTSKLGLGTTFLVDIPVKLAADLGSEEDLTAPVTEDFDHLAGLKILIAEDNQTNRLLLSKYLDGLPIFLRFAADGVEAVSATEALNPDLIFMDVSMPGMSGLEATRQIRRLDIPQPTIVALTAHAFDTEMQSCLKAGMDHFLTKPIRKQAFLEWITKNARKQDDRPAPPSLSNAN</sequence>
<dbReference type="SMART" id="SM00086">
    <property type="entry name" value="PAC"/>
    <property type="match status" value="1"/>
</dbReference>
<dbReference type="CDD" id="cd17546">
    <property type="entry name" value="REC_hyHK_CKI1_RcsC-like"/>
    <property type="match status" value="1"/>
</dbReference>
<dbReference type="SMART" id="SM00388">
    <property type="entry name" value="HisKA"/>
    <property type="match status" value="1"/>
</dbReference>
<dbReference type="NCBIfam" id="TIGR00229">
    <property type="entry name" value="sensory_box"/>
    <property type="match status" value="1"/>
</dbReference>
<dbReference type="SUPFAM" id="SSF55874">
    <property type="entry name" value="ATPase domain of HSP90 chaperone/DNA topoisomerase II/histidine kinase"/>
    <property type="match status" value="1"/>
</dbReference>
<keyword evidence="12" id="KW-0812">Transmembrane</keyword>
<keyword evidence="5" id="KW-0547">Nucleotide-binding</keyword>
<dbReference type="InterPro" id="IPR005467">
    <property type="entry name" value="His_kinase_dom"/>
</dbReference>
<dbReference type="PANTHER" id="PTHR45339">
    <property type="entry name" value="HYBRID SIGNAL TRANSDUCTION HISTIDINE KINASE J"/>
    <property type="match status" value="1"/>
</dbReference>
<dbReference type="InterPro" id="IPR004358">
    <property type="entry name" value="Sig_transdc_His_kin-like_C"/>
</dbReference>
<feature type="domain" description="Response regulatory" evidence="14">
    <location>
        <begin position="578"/>
        <end position="693"/>
    </location>
</feature>
<dbReference type="EC" id="2.7.13.3" evidence="2"/>
<dbReference type="Proteomes" id="UP000225972">
    <property type="component" value="Unassembled WGS sequence"/>
</dbReference>
<evidence type="ECO:0000259" key="15">
    <source>
        <dbReference type="PROSITE" id="PS50112"/>
    </source>
</evidence>
<feature type="domain" description="PAC" evidence="16">
    <location>
        <begin position="261"/>
        <end position="315"/>
    </location>
</feature>
<evidence type="ECO:0000256" key="7">
    <source>
        <dbReference type="ARBA" id="ARBA00022840"/>
    </source>
</evidence>
<dbReference type="Pfam" id="PF02518">
    <property type="entry name" value="HATPase_c"/>
    <property type="match status" value="1"/>
</dbReference>
<dbReference type="GO" id="GO:0005524">
    <property type="term" value="F:ATP binding"/>
    <property type="evidence" value="ECO:0007669"/>
    <property type="project" value="UniProtKB-KW"/>
</dbReference>
<organism evidence="17 18">
    <name type="scientific">Pelagimonas phthalicica</name>
    <dbReference type="NCBI Taxonomy" id="1037362"/>
    <lineage>
        <taxon>Bacteria</taxon>
        <taxon>Pseudomonadati</taxon>
        <taxon>Pseudomonadota</taxon>
        <taxon>Alphaproteobacteria</taxon>
        <taxon>Rhodobacterales</taxon>
        <taxon>Roseobacteraceae</taxon>
        <taxon>Pelagimonas</taxon>
    </lineage>
</organism>
<dbReference type="SMART" id="SM00448">
    <property type="entry name" value="REC"/>
    <property type="match status" value="1"/>
</dbReference>
<evidence type="ECO:0000256" key="6">
    <source>
        <dbReference type="ARBA" id="ARBA00022777"/>
    </source>
</evidence>
<evidence type="ECO:0000256" key="12">
    <source>
        <dbReference type="SAM" id="Phobius"/>
    </source>
</evidence>
<accession>A0A238JJ73</accession>
<comment type="subunit">
    <text evidence="9">At low DSF concentrations, interacts with RpfF.</text>
</comment>
<evidence type="ECO:0000313" key="18">
    <source>
        <dbReference type="Proteomes" id="UP000225972"/>
    </source>
</evidence>
<feature type="transmembrane region" description="Helical" evidence="12">
    <location>
        <begin position="80"/>
        <end position="103"/>
    </location>
</feature>
<dbReference type="InterPro" id="IPR003661">
    <property type="entry name" value="HisK_dim/P_dom"/>
</dbReference>
<comment type="catalytic activity">
    <reaction evidence="1">
        <text>ATP + protein L-histidine = ADP + protein N-phospho-L-histidine.</text>
        <dbReference type="EC" id="2.7.13.3"/>
    </reaction>
</comment>
<dbReference type="SMART" id="SM00091">
    <property type="entry name" value="PAS"/>
    <property type="match status" value="1"/>
</dbReference>
<keyword evidence="6 17" id="KW-0418">Kinase</keyword>
<dbReference type="InterPro" id="IPR035965">
    <property type="entry name" value="PAS-like_dom_sf"/>
</dbReference>
<feature type="domain" description="PAS" evidence="15">
    <location>
        <begin position="189"/>
        <end position="260"/>
    </location>
</feature>
<evidence type="ECO:0000256" key="8">
    <source>
        <dbReference type="ARBA" id="ARBA00023012"/>
    </source>
</evidence>
<dbReference type="PROSITE" id="PS50113">
    <property type="entry name" value="PAC"/>
    <property type="match status" value="1"/>
</dbReference>
<feature type="domain" description="Histidine kinase" evidence="13">
    <location>
        <begin position="333"/>
        <end position="553"/>
    </location>
</feature>
<dbReference type="Gene3D" id="3.30.450.20">
    <property type="entry name" value="PAS domain"/>
    <property type="match status" value="1"/>
</dbReference>
<dbReference type="InterPro" id="IPR036097">
    <property type="entry name" value="HisK_dim/P_sf"/>
</dbReference>
<dbReference type="InterPro" id="IPR001789">
    <property type="entry name" value="Sig_transdc_resp-reg_receiver"/>
</dbReference>
<protein>
    <recommendedName>
        <fullName evidence="10">Sensory/regulatory protein RpfC</fullName>
        <ecNumber evidence="2">2.7.13.3</ecNumber>
    </recommendedName>
</protein>
<keyword evidence="12" id="KW-1133">Transmembrane helix</keyword>
<dbReference type="SUPFAM" id="SSF52172">
    <property type="entry name" value="CheY-like"/>
    <property type="match status" value="1"/>
</dbReference>
<dbReference type="PRINTS" id="PR00344">
    <property type="entry name" value="BCTRLSENSOR"/>
</dbReference>
<evidence type="ECO:0000256" key="3">
    <source>
        <dbReference type="ARBA" id="ARBA00022553"/>
    </source>
</evidence>
<dbReference type="Gene3D" id="1.10.287.130">
    <property type="match status" value="1"/>
</dbReference>